<comment type="similarity">
    <text evidence="7">Belongs to the class-I aminoacyl-tRNA synthetase family.</text>
</comment>
<dbReference type="GO" id="GO:0016874">
    <property type="term" value="F:ligase activity"/>
    <property type="evidence" value="ECO:0007669"/>
    <property type="project" value="UniProtKB-KW"/>
</dbReference>
<feature type="domain" description="Glutamyl/glutaminyl-tRNA synthetase class Ib catalytic" evidence="8">
    <location>
        <begin position="16"/>
        <end position="284"/>
    </location>
</feature>
<accession>A0ABS9Z1N8</accession>
<keyword evidence="2" id="KW-0479">Metal-binding</keyword>
<dbReference type="EMBL" id="JAIVFP010000001">
    <property type="protein sequence ID" value="MCI4681528.1"/>
    <property type="molecule type" value="Genomic_DNA"/>
</dbReference>
<keyword evidence="10" id="KW-1185">Reference proteome</keyword>
<dbReference type="Pfam" id="PF00749">
    <property type="entry name" value="tRNA-synt_1c"/>
    <property type="match status" value="1"/>
</dbReference>
<evidence type="ECO:0000256" key="6">
    <source>
        <dbReference type="ARBA" id="ARBA00023146"/>
    </source>
</evidence>
<dbReference type="PROSITE" id="PS00178">
    <property type="entry name" value="AA_TRNA_LIGASE_I"/>
    <property type="match status" value="1"/>
</dbReference>
<evidence type="ECO:0000256" key="4">
    <source>
        <dbReference type="ARBA" id="ARBA00022833"/>
    </source>
</evidence>
<dbReference type="InterPro" id="IPR014729">
    <property type="entry name" value="Rossmann-like_a/b/a_fold"/>
</dbReference>
<keyword evidence="6 7" id="KW-0030">Aminoacyl-tRNA synthetase</keyword>
<organism evidence="9 10">
    <name type="scientific">Candidatus Rhodoblastus alkanivorans</name>
    <dbReference type="NCBI Taxonomy" id="2954117"/>
    <lineage>
        <taxon>Bacteria</taxon>
        <taxon>Pseudomonadati</taxon>
        <taxon>Pseudomonadota</taxon>
        <taxon>Alphaproteobacteria</taxon>
        <taxon>Hyphomicrobiales</taxon>
        <taxon>Rhodoblastaceae</taxon>
        <taxon>Rhodoblastus</taxon>
    </lineage>
</organism>
<keyword evidence="5 7" id="KW-0067">ATP-binding</keyword>
<comment type="caution">
    <text evidence="9">The sequence shown here is derived from an EMBL/GenBank/DDBJ whole genome shotgun (WGS) entry which is preliminary data.</text>
</comment>
<evidence type="ECO:0000256" key="3">
    <source>
        <dbReference type="ARBA" id="ARBA00022741"/>
    </source>
</evidence>
<dbReference type="RefSeq" id="WP_243065586.1">
    <property type="nucleotide sequence ID" value="NZ_JAIVFK010000007.1"/>
</dbReference>
<dbReference type="PRINTS" id="PR00987">
    <property type="entry name" value="TRNASYNTHGLU"/>
</dbReference>
<keyword evidence="3 7" id="KW-0547">Nucleotide-binding</keyword>
<evidence type="ECO:0000256" key="5">
    <source>
        <dbReference type="ARBA" id="ARBA00022840"/>
    </source>
</evidence>
<protein>
    <submittedName>
        <fullName evidence="9">tRNA glutamyl-Q(34) synthetase GluQRS</fullName>
        <ecNumber evidence="9">6.1.1.-</ecNumber>
    </submittedName>
</protein>
<dbReference type="PANTHER" id="PTHR43311">
    <property type="entry name" value="GLUTAMATE--TRNA LIGASE"/>
    <property type="match status" value="1"/>
</dbReference>
<keyword evidence="7" id="KW-0648">Protein biosynthesis</keyword>
<evidence type="ECO:0000259" key="8">
    <source>
        <dbReference type="Pfam" id="PF00749"/>
    </source>
</evidence>
<dbReference type="PANTHER" id="PTHR43311:SF1">
    <property type="entry name" value="GLUTAMYL-Q TRNA(ASP) SYNTHETASE"/>
    <property type="match status" value="1"/>
</dbReference>
<dbReference type="InterPro" id="IPR001412">
    <property type="entry name" value="aa-tRNA-synth_I_CS"/>
</dbReference>
<dbReference type="InterPro" id="IPR020058">
    <property type="entry name" value="Glu/Gln-tRNA-synth_Ib_cat-dom"/>
</dbReference>
<dbReference type="SUPFAM" id="SSF52374">
    <property type="entry name" value="Nucleotidylyl transferase"/>
    <property type="match status" value="1"/>
</dbReference>
<evidence type="ECO:0000256" key="1">
    <source>
        <dbReference type="ARBA" id="ARBA00022598"/>
    </source>
</evidence>
<sequence length="301" mass="33666">MKERSEDADPECRSVFRFAPSPNGYLHLGHAYSALFNVKLAQACGGKMLLRIEDIDSERSRRSFEAALIEDLRWLGFNWTGAPRRQSEHMADYRAALDRLARRGLAYPCFCSRGEIARACAARTNWPRDPDGVFLYPGACRDLSVGERNARIEAGARWSFRLDMEKALIEIGKPLTYMEFHEGDAGVKVTAEPSAWGDALIGRRDAPASYHIACVLDDHAQGVTDVVRGLDLDAATGLHRLLQALLGLRTPQYHHHRLVLDDQGRKLSKSKSSPSLRDLRARGVSAAQIREELSRQMQIAL</sequence>
<name>A0ABS9Z1N8_9HYPH</name>
<gene>
    <name evidence="9" type="primary">gluQRS</name>
    <name evidence="9" type="ORF">K2U94_01865</name>
</gene>
<evidence type="ECO:0000256" key="2">
    <source>
        <dbReference type="ARBA" id="ARBA00022723"/>
    </source>
</evidence>
<dbReference type="InterPro" id="IPR049940">
    <property type="entry name" value="GluQ/Sye"/>
</dbReference>
<dbReference type="NCBIfam" id="NF004315">
    <property type="entry name" value="PRK05710.1-4"/>
    <property type="match status" value="1"/>
</dbReference>
<reference evidence="9" key="1">
    <citation type="journal article" date="2022" name="ISME J.">
        <title>Identification of active gaseous-alkane degraders at natural gas seeps.</title>
        <authorList>
            <person name="Farhan Ul Haque M."/>
            <person name="Hernandez M."/>
            <person name="Crombie A.T."/>
            <person name="Murrell J.C."/>
        </authorList>
    </citation>
    <scope>NUCLEOTIDE SEQUENCE</scope>
    <source>
        <strain evidence="9">PC2</strain>
    </source>
</reference>
<dbReference type="InterPro" id="IPR000924">
    <property type="entry name" value="Glu/Gln-tRNA-synth"/>
</dbReference>
<keyword evidence="4" id="KW-0862">Zinc</keyword>
<dbReference type="Gene3D" id="3.40.50.620">
    <property type="entry name" value="HUPs"/>
    <property type="match status" value="1"/>
</dbReference>
<evidence type="ECO:0000256" key="7">
    <source>
        <dbReference type="RuleBase" id="RU363037"/>
    </source>
</evidence>
<evidence type="ECO:0000313" key="9">
    <source>
        <dbReference type="EMBL" id="MCI4681528.1"/>
    </source>
</evidence>
<evidence type="ECO:0000313" key="10">
    <source>
        <dbReference type="Proteomes" id="UP001139104"/>
    </source>
</evidence>
<keyword evidence="1 7" id="KW-0436">Ligase</keyword>
<proteinExistence type="inferred from homology"/>
<dbReference type="Proteomes" id="UP001139104">
    <property type="component" value="Unassembled WGS sequence"/>
</dbReference>
<dbReference type="EC" id="6.1.1.-" evidence="9"/>